<feature type="transmembrane region" description="Helical" evidence="1">
    <location>
        <begin position="82"/>
        <end position="101"/>
    </location>
</feature>
<comment type="caution">
    <text evidence="2">The sequence shown here is derived from an EMBL/GenBank/DDBJ whole genome shotgun (WGS) entry which is preliminary data.</text>
</comment>
<keyword evidence="3" id="KW-1185">Reference proteome</keyword>
<reference evidence="2 3" key="1">
    <citation type="journal article" date="2019" name="Sci. Rep.">
        <title>Orb-weaving spider Araneus ventricosus genome elucidates the spidroin gene catalogue.</title>
        <authorList>
            <person name="Kono N."/>
            <person name="Nakamura H."/>
            <person name="Ohtoshi R."/>
            <person name="Moran D.A.P."/>
            <person name="Shinohara A."/>
            <person name="Yoshida Y."/>
            <person name="Fujiwara M."/>
            <person name="Mori M."/>
            <person name="Tomita M."/>
            <person name="Arakawa K."/>
        </authorList>
    </citation>
    <scope>NUCLEOTIDE SEQUENCE [LARGE SCALE GENOMIC DNA]</scope>
</reference>
<dbReference type="AlphaFoldDB" id="A0A4Y1ZP68"/>
<accession>A0A4Y1ZP68</accession>
<evidence type="ECO:0000256" key="1">
    <source>
        <dbReference type="SAM" id="Phobius"/>
    </source>
</evidence>
<evidence type="ECO:0000313" key="2">
    <source>
        <dbReference type="EMBL" id="GBL60328.1"/>
    </source>
</evidence>
<keyword evidence="1" id="KW-0472">Membrane</keyword>
<sequence>MYRKRAKEKNTRCPGMNGKEAGSYWRSHTLVCKIFTDPHRCFFSQIRWIDRRHQFKSNSRWNDNQFSPSDHDLESGLSSPDVIWVVSWTCGLIFLVVQLSYLPSALLLDT</sequence>
<gene>
    <name evidence="2" type="ORF">AVEN_191335_1</name>
</gene>
<dbReference type="EMBL" id="BGPR01151666">
    <property type="protein sequence ID" value="GBL60328.1"/>
    <property type="molecule type" value="Genomic_DNA"/>
</dbReference>
<keyword evidence="1" id="KW-1133">Transmembrane helix</keyword>
<keyword evidence="1" id="KW-0812">Transmembrane</keyword>
<evidence type="ECO:0000313" key="3">
    <source>
        <dbReference type="Proteomes" id="UP000499080"/>
    </source>
</evidence>
<organism evidence="2 3">
    <name type="scientific">Araneus ventricosus</name>
    <name type="common">Orbweaver spider</name>
    <name type="synonym">Epeira ventricosa</name>
    <dbReference type="NCBI Taxonomy" id="182803"/>
    <lineage>
        <taxon>Eukaryota</taxon>
        <taxon>Metazoa</taxon>
        <taxon>Ecdysozoa</taxon>
        <taxon>Arthropoda</taxon>
        <taxon>Chelicerata</taxon>
        <taxon>Arachnida</taxon>
        <taxon>Araneae</taxon>
        <taxon>Araneomorphae</taxon>
        <taxon>Entelegynae</taxon>
        <taxon>Araneoidea</taxon>
        <taxon>Araneidae</taxon>
        <taxon>Araneus</taxon>
    </lineage>
</organism>
<protein>
    <submittedName>
        <fullName evidence="2">Uncharacterized protein</fullName>
    </submittedName>
</protein>
<proteinExistence type="predicted"/>
<name>A0A4Y1ZP68_ARAVE</name>
<dbReference type="Proteomes" id="UP000499080">
    <property type="component" value="Unassembled WGS sequence"/>
</dbReference>